<keyword evidence="5" id="KW-0457">Lysine biosynthesis</keyword>
<evidence type="ECO:0000313" key="10">
    <source>
        <dbReference type="Proteomes" id="UP000726170"/>
    </source>
</evidence>
<organism evidence="9 10">
    <name type="scientific">Clostridium mobile</name>
    <dbReference type="NCBI Taxonomy" id="2841512"/>
    <lineage>
        <taxon>Bacteria</taxon>
        <taxon>Bacillati</taxon>
        <taxon>Bacillota</taxon>
        <taxon>Clostridia</taxon>
        <taxon>Eubacteriales</taxon>
        <taxon>Clostridiaceae</taxon>
        <taxon>Clostridium</taxon>
    </lineage>
</organism>
<dbReference type="InterPro" id="IPR002986">
    <property type="entry name" value="DAP_deCOOHase_LysA"/>
</dbReference>
<name>A0ABS6EJ84_9CLOT</name>
<feature type="domain" description="Orn/DAP/Arg decarboxylase 2 N-terminal" evidence="8">
    <location>
        <begin position="40"/>
        <end position="295"/>
    </location>
</feature>
<accession>A0ABS6EJ84</accession>
<evidence type="ECO:0000256" key="2">
    <source>
        <dbReference type="ARBA" id="ARBA00022793"/>
    </source>
</evidence>
<keyword evidence="5" id="KW-0028">Amino-acid biosynthesis</keyword>
<comment type="cofactor">
    <cofactor evidence="1 5">
        <name>pyridoxal 5'-phosphate</name>
        <dbReference type="ChEBI" id="CHEBI:597326"/>
    </cofactor>
</comment>
<dbReference type="CDD" id="cd06828">
    <property type="entry name" value="PLPDE_III_DapDC"/>
    <property type="match status" value="1"/>
</dbReference>
<feature type="binding site" evidence="5">
    <location>
        <position position="329"/>
    </location>
    <ligand>
        <name>substrate</name>
    </ligand>
</feature>
<proteinExistence type="inferred from homology"/>
<comment type="caution">
    <text evidence="9">The sequence shown here is derived from an EMBL/GenBank/DDBJ whole genome shotgun (WGS) entry which is preliminary data.</text>
</comment>
<feature type="binding site" evidence="5">
    <location>
        <position position="389"/>
    </location>
    <ligand>
        <name>substrate</name>
    </ligand>
</feature>
<comment type="function">
    <text evidence="5">Specifically catalyzes the decarboxylation of meso-diaminopimelate (meso-DAP) to L-lysine.</text>
</comment>
<feature type="binding site" evidence="5">
    <location>
        <position position="361"/>
    </location>
    <ligand>
        <name>substrate</name>
    </ligand>
</feature>
<evidence type="ECO:0000256" key="4">
    <source>
        <dbReference type="ARBA" id="ARBA00023239"/>
    </source>
</evidence>
<keyword evidence="2 5" id="KW-0210">Decarboxylase</keyword>
<dbReference type="Pfam" id="PF02784">
    <property type="entry name" value="Orn_Arg_deC_N"/>
    <property type="match status" value="1"/>
</dbReference>
<evidence type="ECO:0000313" key="9">
    <source>
        <dbReference type="EMBL" id="MBU5485280.1"/>
    </source>
</evidence>
<comment type="similarity">
    <text evidence="5">Belongs to the Orn/Lys/Arg decarboxylase class-II family. LysA subfamily.</text>
</comment>
<sequence>MRLFGNMEVKNNTLYIGGISAIDLVKEHGSPLYVMDEGLIRKNCREYYKDFKVEEMGNKVAYAGKAFLTKAMCRLVKEEGLYLDVVSGGELYTAYKSEFPMDKVYFHGNNKTIDEIQMGIDLGVGRFVVDNFGEIDIINEIAREKGIVQKIILRISPGIEAHTHDYIKTGQVDSKFGFTLIEDEAFKAVEKSIKCSNINLAGLHCHIGSQIFETTPFEDEVDIMLELVNDIYEKFDYKLEELDLGGGFGIYYKTGDKAKTAEEYCNAIINRAIKKAKELKMELPILTIEPGRSIVGNAGITLYTVGAIKDIPNIRKYVSVDGGMTDNIRPALYNAEYECLVANNVYGEISEKITIAGKCCESGDILLTDIVMPQVNRGDILAVLSTGAYGYAMCNNYNKTPKPPVVFVSNGSCRLVCKRQSYEDLLSNEI</sequence>
<keyword evidence="3 5" id="KW-0663">Pyridoxal phosphate</keyword>
<dbReference type="RefSeq" id="WP_216439834.1">
    <property type="nucleotide sequence ID" value="NZ_JAHLQF010000003.1"/>
</dbReference>
<feature type="binding site" evidence="5">
    <location>
        <position position="389"/>
    </location>
    <ligand>
        <name>pyridoxal 5'-phosphate</name>
        <dbReference type="ChEBI" id="CHEBI:597326"/>
    </ligand>
</feature>
<evidence type="ECO:0000259" key="8">
    <source>
        <dbReference type="Pfam" id="PF02784"/>
    </source>
</evidence>
<evidence type="ECO:0000256" key="3">
    <source>
        <dbReference type="ARBA" id="ARBA00022898"/>
    </source>
</evidence>
<feature type="modified residue" description="N6-(pyridoxal phosphate)lysine" evidence="5">
    <location>
        <position position="65"/>
    </location>
</feature>
<reference evidence="9 10" key="1">
    <citation type="submission" date="2021-06" db="EMBL/GenBank/DDBJ databases">
        <authorList>
            <person name="Sun Q."/>
            <person name="Li D."/>
        </authorList>
    </citation>
    <scope>NUCLEOTIDE SEQUENCE [LARGE SCALE GENOMIC DNA]</scope>
    <source>
        <strain evidence="9 10">MSJ-11</strain>
    </source>
</reference>
<feature type="binding site" evidence="5">
    <location>
        <position position="247"/>
    </location>
    <ligand>
        <name>pyridoxal 5'-phosphate</name>
        <dbReference type="ChEBI" id="CHEBI:597326"/>
    </ligand>
</feature>
<dbReference type="Pfam" id="PF00278">
    <property type="entry name" value="Orn_DAP_Arg_deC"/>
    <property type="match status" value="1"/>
</dbReference>
<dbReference type="EMBL" id="JAHLQF010000003">
    <property type="protein sequence ID" value="MBU5485280.1"/>
    <property type="molecule type" value="Genomic_DNA"/>
</dbReference>
<evidence type="ECO:0000256" key="5">
    <source>
        <dbReference type="HAMAP-Rule" id="MF_02120"/>
    </source>
</evidence>
<feature type="domain" description="Orn/DAP/Arg decarboxylase 2 C-terminal" evidence="7">
    <location>
        <begin position="33"/>
        <end position="387"/>
    </location>
</feature>
<dbReference type="PANTHER" id="PTHR43727">
    <property type="entry name" value="DIAMINOPIMELATE DECARBOXYLASE"/>
    <property type="match status" value="1"/>
</dbReference>
<evidence type="ECO:0000259" key="7">
    <source>
        <dbReference type="Pfam" id="PF00278"/>
    </source>
</evidence>
<feature type="binding site" evidence="5">
    <location>
        <position position="333"/>
    </location>
    <ligand>
        <name>substrate</name>
    </ligand>
</feature>
<dbReference type="InterPro" id="IPR022643">
    <property type="entry name" value="De-COase2_C"/>
</dbReference>
<dbReference type="PANTHER" id="PTHR43727:SF2">
    <property type="entry name" value="GROUP IV DECARBOXYLASE"/>
    <property type="match status" value="1"/>
</dbReference>
<protein>
    <recommendedName>
        <fullName evidence="5 6">Diaminopimelate decarboxylase</fullName>
        <shortName evidence="5">DAP decarboxylase</shortName>
        <shortName evidence="5">DAPDC</shortName>
        <ecNumber evidence="5 6">4.1.1.20</ecNumber>
    </recommendedName>
</protein>
<comment type="subunit">
    <text evidence="5">Homodimer.</text>
</comment>
<dbReference type="NCBIfam" id="TIGR01048">
    <property type="entry name" value="lysA"/>
    <property type="match status" value="1"/>
</dbReference>
<evidence type="ECO:0000256" key="1">
    <source>
        <dbReference type="ARBA" id="ARBA00001933"/>
    </source>
</evidence>
<dbReference type="HAMAP" id="MF_02120">
    <property type="entry name" value="LysA"/>
    <property type="match status" value="1"/>
</dbReference>
<dbReference type="Proteomes" id="UP000726170">
    <property type="component" value="Unassembled WGS sequence"/>
</dbReference>
<gene>
    <name evidence="5 9" type="primary">lysA</name>
    <name evidence="9" type="ORF">KQI86_13130</name>
</gene>
<keyword evidence="10" id="KW-1185">Reference proteome</keyword>
<dbReference type="EC" id="4.1.1.20" evidence="5 6"/>
<feature type="binding site" evidence="5">
    <location>
        <begin position="289"/>
        <end position="292"/>
    </location>
    <ligand>
        <name>pyridoxal 5'-phosphate</name>
        <dbReference type="ChEBI" id="CHEBI:597326"/>
    </ligand>
</feature>
<dbReference type="InterPro" id="IPR022644">
    <property type="entry name" value="De-COase2_N"/>
</dbReference>
<evidence type="ECO:0000256" key="6">
    <source>
        <dbReference type="NCBIfam" id="TIGR01048"/>
    </source>
</evidence>
<feature type="binding site" evidence="5">
    <location>
        <position position="292"/>
    </location>
    <ligand>
        <name>substrate</name>
    </ligand>
</feature>
<comment type="pathway">
    <text evidence="5">Amino-acid biosynthesis; L-lysine biosynthesis via DAP pathway; L-lysine from DL-2,6-diaminopimelate: step 1/1.</text>
</comment>
<dbReference type="GO" id="GO:0008836">
    <property type="term" value="F:diaminopimelate decarboxylase activity"/>
    <property type="evidence" value="ECO:0007669"/>
    <property type="project" value="UniProtKB-EC"/>
</dbReference>
<keyword evidence="4 5" id="KW-0456">Lyase</keyword>
<comment type="catalytic activity">
    <reaction evidence="5">
        <text>meso-2,6-diaminopimelate + H(+) = L-lysine + CO2</text>
        <dbReference type="Rhea" id="RHEA:15101"/>
        <dbReference type="ChEBI" id="CHEBI:15378"/>
        <dbReference type="ChEBI" id="CHEBI:16526"/>
        <dbReference type="ChEBI" id="CHEBI:32551"/>
        <dbReference type="ChEBI" id="CHEBI:57791"/>
        <dbReference type="EC" id="4.1.1.20"/>
    </reaction>
</comment>